<dbReference type="RefSeq" id="WP_309046463.1">
    <property type="nucleotide sequence ID" value="NZ_JAVIGA010000001.1"/>
</dbReference>
<feature type="region of interest" description="Disordered" evidence="2">
    <location>
        <begin position="829"/>
        <end position="851"/>
    </location>
</feature>
<evidence type="ECO:0000256" key="1">
    <source>
        <dbReference type="SAM" id="Coils"/>
    </source>
</evidence>
<dbReference type="HAMAP" id="MF_04138">
    <property type="entry name" value="TMP_LAMBDA"/>
    <property type="match status" value="1"/>
</dbReference>
<comment type="caution">
    <text evidence="5">The sequence shown here is derived from an EMBL/GenBank/DDBJ whole genome shotgun (WGS) entry which is preliminary data.</text>
</comment>
<dbReference type="Pfam" id="PF09718">
    <property type="entry name" value="Tape_meas_lam_C"/>
    <property type="match status" value="1"/>
</dbReference>
<feature type="domain" description="Bacteriophage tail tape measure N-terminal" evidence="3">
    <location>
        <begin position="457"/>
        <end position="519"/>
    </location>
</feature>
<dbReference type="InterPro" id="IPR043680">
    <property type="entry name" value="GpH_LAMBDA"/>
</dbReference>
<protein>
    <submittedName>
        <fullName evidence="5">Phage tail tape measure protein</fullName>
    </submittedName>
</protein>
<dbReference type="GO" id="GO:0051015">
    <property type="term" value="F:actin filament binding"/>
    <property type="evidence" value="ECO:0007669"/>
    <property type="project" value="TreeGrafter"/>
</dbReference>
<feature type="coiled-coil region" evidence="1">
    <location>
        <begin position="125"/>
        <end position="211"/>
    </location>
</feature>
<evidence type="ECO:0000313" key="5">
    <source>
        <dbReference type="EMBL" id="MDQ9125024.1"/>
    </source>
</evidence>
<dbReference type="Pfam" id="PF06791">
    <property type="entry name" value="TMP_2"/>
    <property type="match status" value="2"/>
</dbReference>
<dbReference type="GO" id="GO:0032982">
    <property type="term" value="C:myosin filament"/>
    <property type="evidence" value="ECO:0007669"/>
    <property type="project" value="TreeGrafter"/>
</dbReference>
<evidence type="ECO:0000259" key="3">
    <source>
        <dbReference type="Pfam" id="PF06791"/>
    </source>
</evidence>
<evidence type="ECO:0000256" key="2">
    <source>
        <dbReference type="SAM" id="MobiDB-lite"/>
    </source>
</evidence>
<organism evidence="5 6">
    <name type="scientific">Serratia fonticola</name>
    <dbReference type="NCBI Taxonomy" id="47917"/>
    <lineage>
        <taxon>Bacteria</taxon>
        <taxon>Pseudomonadati</taxon>
        <taxon>Pseudomonadota</taxon>
        <taxon>Gammaproteobacteria</taxon>
        <taxon>Enterobacterales</taxon>
        <taxon>Yersiniaceae</taxon>
        <taxon>Serratia</taxon>
    </lineage>
</organism>
<feature type="coiled-coil region" evidence="1">
    <location>
        <begin position="352"/>
        <end position="399"/>
    </location>
</feature>
<dbReference type="GO" id="GO:0005737">
    <property type="term" value="C:cytoplasm"/>
    <property type="evidence" value="ECO:0007669"/>
    <property type="project" value="TreeGrafter"/>
</dbReference>
<dbReference type="PANTHER" id="PTHR45615">
    <property type="entry name" value="MYOSIN HEAVY CHAIN, NON-MUSCLE"/>
    <property type="match status" value="1"/>
</dbReference>
<feature type="region of interest" description="Disordered" evidence="2">
    <location>
        <begin position="1026"/>
        <end position="1050"/>
    </location>
</feature>
<dbReference type="InterPro" id="IPR009628">
    <property type="entry name" value="Phage_tape_measure_N"/>
</dbReference>
<name>A0AAJ1Y8F7_SERFO</name>
<dbReference type="GO" id="GO:0016460">
    <property type="term" value="C:myosin II complex"/>
    <property type="evidence" value="ECO:0007669"/>
    <property type="project" value="TreeGrafter"/>
</dbReference>
<dbReference type="EMBL" id="JAVIGA010000001">
    <property type="protein sequence ID" value="MDQ9125024.1"/>
    <property type="molecule type" value="Genomic_DNA"/>
</dbReference>
<dbReference type="PANTHER" id="PTHR45615:SF40">
    <property type="entry name" value="MYOSIN HEAVY CHAIN, NON-MUSCLE"/>
    <property type="match status" value="1"/>
</dbReference>
<dbReference type="InterPro" id="IPR006431">
    <property type="entry name" value="Phage_tape_meas_C"/>
</dbReference>
<accession>A0AAJ1Y8F7</accession>
<feature type="domain" description="Bacteriophage tail tape measure C-terminal" evidence="4">
    <location>
        <begin position="1075"/>
        <end position="1149"/>
    </location>
</feature>
<evidence type="ECO:0000313" key="6">
    <source>
        <dbReference type="Proteomes" id="UP001224622"/>
    </source>
</evidence>
<feature type="compositionally biased region" description="Basic and acidic residues" evidence="2">
    <location>
        <begin position="1035"/>
        <end position="1046"/>
    </location>
</feature>
<feature type="region of interest" description="Disordered" evidence="2">
    <location>
        <begin position="294"/>
        <end position="316"/>
    </location>
</feature>
<keyword evidence="1" id="KW-0175">Coiled coil</keyword>
<proteinExistence type="inferred from homology"/>
<evidence type="ECO:0000259" key="4">
    <source>
        <dbReference type="Pfam" id="PF09718"/>
    </source>
</evidence>
<feature type="region of interest" description="Disordered" evidence="2">
    <location>
        <begin position="896"/>
        <end position="917"/>
    </location>
</feature>
<feature type="compositionally biased region" description="Basic and acidic residues" evidence="2">
    <location>
        <begin position="835"/>
        <end position="851"/>
    </location>
</feature>
<reference evidence="5" key="1">
    <citation type="submission" date="2023-08" db="EMBL/GenBank/DDBJ databases">
        <title>The Comparative Genomic Analysis of Yersiniaceae from Polar Regions.</title>
        <authorList>
            <person name="Goncharov A."/>
            <person name="Aslanov B."/>
            <person name="Kolodzhieva V."/>
            <person name="Azarov D."/>
            <person name="Mochov A."/>
            <person name="Lebedeva E."/>
        </authorList>
    </citation>
    <scope>NUCLEOTIDE SEQUENCE</scope>
    <source>
        <strain evidence="5">Vf</strain>
    </source>
</reference>
<sequence length="1307" mass="141891">MTDIASISLRVDTGDLQRGNQELDKFQQKATGAAGAADGFSESAQRNAKANRDNTAAVKDGLQHLQNLIGKLNPGSKAFAEIERITSQLAKTNRDYLASNADVSHALAEYNEISKEGANVRQVVADAHNENAASTKRQSEELQELLNRINPTNKAFEELDRITQQLTQANKKGILPDDDFRNYNAILDDTRVKLQRTVDSMTAEGRALQEEESALKKATAAQSNFLDSLREKNALYQTSASESAAYRAAQLGISQEAEPLIAAMRQQEEATRREADQKRAAAIAARGLKEALKEQEAAERSAAAETRRNESAQSSFIGSLQNQVNAIGRTRSELLELKAAKLGITAETAPLIAAMRQEEEAARREADQKRAAAIASRGLKEALKEQEAAERSAAAETKRAESTRKSFIDSLQDQVNAIGKTRTQLLELKAAKLGVSAESAPLIAKLREQDNQWKIGTISATRYRQALRMLPAQFTDIFTSIAGGMPLWLVLFQQGGQISDSFGGLGGILRYIKEELLGMKDASEESSGSLSENANALAENAEHAKGLAGILSPTSLAIIGLVGVAGLLVTAWHKGSQEAVEYNKQLILTGGYAGKTASQLQDLARSLSQNGLTQRAFASSIAKVVGSGEFSSGAISMVSRVAAEIEDATGQSIDTTIQHFKRLQDEPVKAVMELDRTLHFLTATQLEQIISFEKQGRAADAAKIAMESYASSMSGRSAAVKNNLGTLETAWEYVKDAASGAWDAMLDVGRERSLSSKVEGVRKQLEVARKNLERLEATPAVNTTGYGYGRQNDSFSSREQSQALVNQRTLVGNLTKEYEKLQKSLTDEGLAAGRAKQERDEQTRLKNQLKDREELEQKYGNKATQRKNEIAQLDAKRSSISAAKYSEYLAEIERKYKDPKTPKGPKYQPPAGDKAEDSAQADLLALQAQLEVLRQHTGVNDKISQQRRDLQTAQAQFTVLEKAAGKRQLSAQEKSLLSSKDAVLASKERLAVIGDQVVQQERLNKLLDSAQKFDRQQQAKRAEIAFLSKGGTARDSQRQSERDRLTTEYADNPVAQKQALSSLEETYAERDRLEQDWKAGALNGLNEYLEKATDVYSSVSNVAMSALSGISNMMTDLVTTGKASFRDFTTSILKMIIDIINKLLVAYAVKSMLGEGEGGGSITSALGKIFSFDTGGYTGDGGKYEPAGVVHRGEFVMTKEATDRIGVDNLYAMMRGYATGGLVGNTNTVSGAAPMHGLRGGGVTVDMSGMTIVTQGGQQQAQNTSDGELVSKAIRNEVIGIVSERLERAMGQSGSINNFIDSKMGRR</sequence>
<dbReference type="NCBIfam" id="TIGR01541">
    <property type="entry name" value="tape_meas_lam_C"/>
    <property type="match status" value="1"/>
</dbReference>
<dbReference type="Proteomes" id="UP001224622">
    <property type="component" value="Unassembled WGS sequence"/>
</dbReference>
<dbReference type="GO" id="GO:0000146">
    <property type="term" value="F:microfilament motor activity"/>
    <property type="evidence" value="ECO:0007669"/>
    <property type="project" value="TreeGrafter"/>
</dbReference>
<feature type="domain" description="Bacteriophage tail tape measure N-terminal" evidence="3">
    <location>
        <begin position="545"/>
        <end position="689"/>
    </location>
</feature>
<gene>
    <name evidence="5" type="ORF">RDT67_01135</name>
</gene>